<sequence length="312" mass="36465">MGTCSSQAKQNNKIIQPKPIQNELETNLNSGQKPPASQKQEEIDEYPKQSNQDAQEQVEIKENQENQENFDDLITEEEAIKSYLLGEEISDLILQKDNNLDVQIQRKIRFKDKTQMVSIIKALFLCLKKLEEPIYQLDKKYPSEILNNFQQFLQLSLQDLFEHNINLVKNEQILQKGLELCCRTYHTLQNQGKKSKTQKIYTEIIQDEEMIISEELKKQYLKVQSEIKLEIIRTFSNNKDIPKSQQQQNNPLVLMKFNTKHAITLAKQQTLKQQAGDDEDSQLLQSLQDALDYDIQNSQYDTSNMKPKKKQN</sequence>
<comment type="caution">
    <text evidence="2">The sequence shown here is derived from an EMBL/GenBank/DDBJ whole genome shotgun (WGS) entry which is preliminary data.</text>
</comment>
<proteinExistence type="predicted"/>
<feature type="compositionally biased region" description="Polar residues" evidence="1">
    <location>
        <begin position="23"/>
        <end position="38"/>
    </location>
</feature>
<accession>A0A8S1UE62</accession>
<reference evidence="2" key="1">
    <citation type="submission" date="2021-01" db="EMBL/GenBank/DDBJ databases">
        <authorList>
            <consortium name="Genoscope - CEA"/>
            <person name="William W."/>
        </authorList>
    </citation>
    <scope>NUCLEOTIDE SEQUENCE</scope>
</reference>
<evidence type="ECO:0000256" key="1">
    <source>
        <dbReference type="SAM" id="MobiDB-lite"/>
    </source>
</evidence>
<feature type="region of interest" description="Disordered" evidence="1">
    <location>
        <begin position="1"/>
        <end position="56"/>
    </location>
</feature>
<dbReference type="Proteomes" id="UP000689195">
    <property type="component" value="Unassembled WGS sequence"/>
</dbReference>
<gene>
    <name evidence="2" type="ORF">PPENT_87.1.T0390071</name>
</gene>
<evidence type="ECO:0000313" key="2">
    <source>
        <dbReference type="EMBL" id="CAD8163140.1"/>
    </source>
</evidence>
<organism evidence="2 3">
    <name type="scientific">Paramecium pentaurelia</name>
    <dbReference type="NCBI Taxonomy" id="43138"/>
    <lineage>
        <taxon>Eukaryota</taxon>
        <taxon>Sar</taxon>
        <taxon>Alveolata</taxon>
        <taxon>Ciliophora</taxon>
        <taxon>Intramacronucleata</taxon>
        <taxon>Oligohymenophorea</taxon>
        <taxon>Peniculida</taxon>
        <taxon>Parameciidae</taxon>
        <taxon>Paramecium</taxon>
    </lineage>
</organism>
<keyword evidence="3" id="KW-1185">Reference proteome</keyword>
<evidence type="ECO:0000313" key="3">
    <source>
        <dbReference type="Proteomes" id="UP000689195"/>
    </source>
</evidence>
<dbReference type="EMBL" id="CAJJDO010000039">
    <property type="protein sequence ID" value="CAD8163140.1"/>
    <property type="molecule type" value="Genomic_DNA"/>
</dbReference>
<name>A0A8S1UE62_9CILI</name>
<protein>
    <submittedName>
        <fullName evidence="2">Uncharacterized protein</fullName>
    </submittedName>
</protein>
<dbReference type="AlphaFoldDB" id="A0A8S1UE62"/>
<dbReference type="OrthoDB" id="305359at2759"/>
<feature type="compositionally biased region" description="Polar residues" evidence="1">
    <location>
        <begin position="1"/>
        <end position="14"/>
    </location>
</feature>